<evidence type="ECO:0000313" key="3">
    <source>
        <dbReference type="Proteomes" id="UP001057455"/>
    </source>
</evidence>
<keyword evidence="3" id="KW-1185">Reference proteome</keyword>
<evidence type="ECO:0000313" key="2">
    <source>
        <dbReference type="EMBL" id="GFE53734.1"/>
    </source>
</evidence>
<sequence>MSDLLLMPKEEKSAPDKPNPDDLVSASLNTFGVTENREFMSTMPSKPANLSCCSFSTKLAAVGPPRLTRGALELHSSNRIPGESITIELNSLGVIPSALLWSEFELLSLSVEF</sequence>
<protein>
    <submittedName>
        <fullName evidence="2">Uncharacterized protein</fullName>
    </submittedName>
</protein>
<evidence type="ECO:0000256" key="1">
    <source>
        <dbReference type="SAM" id="MobiDB-lite"/>
    </source>
</evidence>
<feature type="compositionally biased region" description="Basic and acidic residues" evidence="1">
    <location>
        <begin position="8"/>
        <end position="20"/>
    </location>
</feature>
<comment type="caution">
    <text evidence="2">The sequence shown here is derived from an EMBL/GenBank/DDBJ whole genome shotgun (WGS) entry which is preliminary data.</text>
</comment>
<accession>A0A9W5T936</accession>
<organism evidence="2 3">
    <name type="scientific">Babesia ovis</name>
    <dbReference type="NCBI Taxonomy" id="5869"/>
    <lineage>
        <taxon>Eukaryota</taxon>
        <taxon>Sar</taxon>
        <taxon>Alveolata</taxon>
        <taxon>Apicomplexa</taxon>
        <taxon>Aconoidasida</taxon>
        <taxon>Piroplasmida</taxon>
        <taxon>Babesiidae</taxon>
        <taxon>Babesia</taxon>
    </lineage>
</organism>
<name>A0A9W5T936_BABOV</name>
<reference evidence="2" key="1">
    <citation type="submission" date="2019-12" db="EMBL/GenBank/DDBJ databases">
        <title>Genome sequence of Babesia ovis.</title>
        <authorList>
            <person name="Yamagishi J."/>
            <person name="Sevinc F."/>
            <person name="Xuan X."/>
        </authorList>
    </citation>
    <scope>NUCLEOTIDE SEQUENCE</scope>
    <source>
        <strain evidence="2">Selcuk</strain>
    </source>
</reference>
<dbReference type="EMBL" id="BLIY01000007">
    <property type="protein sequence ID" value="GFE53734.1"/>
    <property type="molecule type" value="Genomic_DNA"/>
</dbReference>
<feature type="region of interest" description="Disordered" evidence="1">
    <location>
        <begin position="1"/>
        <end position="23"/>
    </location>
</feature>
<dbReference type="AlphaFoldDB" id="A0A9W5T936"/>
<gene>
    <name evidence="2" type="ORF">BaOVIS_011380</name>
</gene>
<proteinExistence type="predicted"/>
<dbReference type="Proteomes" id="UP001057455">
    <property type="component" value="Unassembled WGS sequence"/>
</dbReference>